<keyword evidence="2" id="KW-1185">Reference proteome</keyword>
<reference evidence="1" key="1">
    <citation type="journal article" date="2023" name="Mol. Biol. Evol.">
        <title>Third-Generation Sequencing Reveals the Adaptive Role of the Epigenome in Three Deep-Sea Polychaetes.</title>
        <authorList>
            <person name="Perez M."/>
            <person name="Aroh O."/>
            <person name="Sun Y."/>
            <person name="Lan Y."/>
            <person name="Juniper S.K."/>
            <person name="Young C.R."/>
            <person name="Angers B."/>
            <person name="Qian P.Y."/>
        </authorList>
    </citation>
    <scope>NUCLEOTIDE SEQUENCE</scope>
    <source>
        <strain evidence="1">R07B-5</strain>
    </source>
</reference>
<dbReference type="SUPFAM" id="SSF47473">
    <property type="entry name" value="EF-hand"/>
    <property type="match status" value="1"/>
</dbReference>
<protein>
    <recommendedName>
        <fullName evidence="3">EF-hand domain-containing protein</fullName>
    </recommendedName>
</protein>
<sequence>MVYLAETIAKTRKFRLVHGGIINSEDTLGRRLVIRWDPLKLLVQFLNDKAIRPVDLFRRLDKDNQQLVSRDHFIQGLKKVHSPLDEYETQKVLNRLYSSKKKISYPYVQTIGRRIPSPADEEPRGREEET</sequence>
<evidence type="ECO:0008006" key="3">
    <source>
        <dbReference type="Google" id="ProtNLM"/>
    </source>
</evidence>
<evidence type="ECO:0000313" key="1">
    <source>
        <dbReference type="EMBL" id="KAK2187839.1"/>
    </source>
</evidence>
<organism evidence="1 2">
    <name type="scientific">Ridgeia piscesae</name>
    <name type="common">Tubeworm</name>
    <dbReference type="NCBI Taxonomy" id="27915"/>
    <lineage>
        <taxon>Eukaryota</taxon>
        <taxon>Metazoa</taxon>
        <taxon>Spiralia</taxon>
        <taxon>Lophotrochozoa</taxon>
        <taxon>Annelida</taxon>
        <taxon>Polychaeta</taxon>
        <taxon>Sedentaria</taxon>
        <taxon>Canalipalpata</taxon>
        <taxon>Sabellida</taxon>
        <taxon>Siboglinidae</taxon>
        <taxon>Ridgeia</taxon>
    </lineage>
</organism>
<name>A0AAD9P4D8_RIDPI</name>
<comment type="caution">
    <text evidence="1">The sequence shown here is derived from an EMBL/GenBank/DDBJ whole genome shotgun (WGS) entry which is preliminary data.</text>
</comment>
<dbReference type="InterPro" id="IPR011992">
    <property type="entry name" value="EF-hand-dom_pair"/>
</dbReference>
<gene>
    <name evidence="1" type="ORF">NP493_153g07026</name>
</gene>
<dbReference type="Proteomes" id="UP001209878">
    <property type="component" value="Unassembled WGS sequence"/>
</dbReference>
<dbReference type="EMBL" id="JAODUO010000153">
    <property type="protein sequence ID" value="KAK2187839.1"/>
    <property type="molecule type" value="Genomic_DNA"/>
</dbReference>
<dbReference type="AlphaFoldDB" id="A0AAD9P4D8"/>
<accession>A0AAD9P4D8</accession>
<evidence type="ECO:0000313" key="2">
    <source>
        <dbReference type="Proteomes" id="UP001209878"/>
    </source>
</evidence>
<proteinExistence type="predicted"/>